<dbReference type="AlphaFoldDB" id="A0A6B9VAL9"/>
<evidence type="ECO:0000313" key="2">
    <source>
        <dbReference type="EMBL" id="QHN78443.1"/>
    </source>
</evidence>
<name>A0A6B9VAL9_ARAHY</name>
<protein>
    <submittedName>
        <fullName evidence="2">Uncharacterized protein</fullName>
    </submittedName>
</protein>
<evidence type="ECO:0000313" key="3">
    <source>
        <dbReference type="Proteomes" id="UP000464620"/>
    </source>
</evidence>
<accession>A0A6B9VAL9</accession>
<feature type="compositionally biased region" description="Basic and acidic residues" evidence="1">
    <location>
        <begin position="51"/>
        <end position="71"/>
    </location>
</feature>
<dbReference type="EMBL" id="CP031001">
    <property type="protein sequence ID" value="QHN78443.1"/>
    <property type="molecule type" value="Genomic_DNA"/>
</dbReference>
<gene>
    <name evidence="2" type="ORF">DS421_19g661400</name>
</gene>
<sequence length="89" mass="10067">MLWFSLEQEPIGIGSNSTDSLATERDRAATVTEQRRKQSATTLSLKRPREKRYTGELERGRRRDQPRERGSSTEALRAPATSDVLAECC</sequence>
<evidence type="ECO:0000256" key="1">
    <source>
        <dbReference type="SAM" id="MobiDB-lite"/>
    </source>
</evidence>
<dbReference type="Proteomes" id="UP000464620">
    <property type="component" value="Chromosome B09"/>
</dbReference>
<feature type="compositionally biased region" description="Basic and acidic residues" evidence="1">
    <location>
        <begin position="22"/>
        <end position="36"/>
    </location>
</feature>
<feature type="region of interest" description="Disordered" evidence="1">
    <location>
        <begin position="1"/>
        <end position="89"/>
    </location>
</feature>
<organism evidence="2 3">
    <name type="scientific">Arachis hypogaea</name>
    <name type="common">Peanut</name>
    <dbReference type="NCBI Taxonomy" id="3818"/>
    <lineage>
        <taxon>Eukaryota</taxon>
        <taxon>Viridiplantae</taxon>
        <taxon>Streptophyta</taxon>
        <taxon>Embryophyta</taxon>
        <taxon>Tracheophyta</taxon>
        <taxon>Spermatophyta</taxon>
        <taxon>Magnoliopsida</taxon>
        <taxon>eudicotyledons</taxon>
        <taxon>Gunneridae</taxon>
        <taxon>Pentapetalae</taxon>
        <taxon>rosids</taxon>
        <taxon>fabids</taxon>
        <taxon>Fabales</taxon>
        <taxon>Fabaceae</taxon>
        <taxon>Papilionoideae</taxon>
        <taxon>50 kb inversion clade</taxon>
        <taxon>dalbergioids sensu lato</taxon>
        <taxon>Dalbergieae</taxon>
        <taxon>Pterocarpus clade</taxon>
        <taxon>Arachis</taxon>
    </lineage>
</organism>
<proteinExistence type="predicted"/>
<reference evidence="2 3" key="1">
    <citation type="submission" date="2020-01" db="EMBL/GenBank/DDBJ databases">
        <title>Genome sequence of Arachis hypogaea, cultivar Shitouqi.</title>
        <authorList>
            <person name="Zhuang W."/>
            <person name="Chen H."/>
            <person name="Varshney R."/>
            <person name="Wang D."/>
            <person name="Ming R."/>
        </authorList>
    </citation>
    <scope>NUCLEOTIDE SEQUENCE [LARGE SCALE GENOMIC DNA]</scope>
    <source>
        <tissue evidence="2">Young leaf</tissue>
    </source>
</reference>